<reference evidence="6 7" key="1">
    <citation type="submission" date="2021-03" db="EMBL/GenBank/DDBJ databases">
        <title>Enterococcal diversity collection.</title>
        <authorList>
            <person name="Gilmore M.S."/>
            <person name="Schwartzman J."/>
            <person name="Van Tyne D."/>
            <person name="Martin M."/>
            <person name="Earl A.M."/>
            <person name="Manson A.L."/>
            <person name="Straub T."/>
            <person name="Salamzade R."/>
            <person name="Saavedra J."/>
            <person name="Lebreton F."/>
            <person name="Prichula J."/>
            <person name="Schaufler K."/>
            <person name="Gaca A."/>
            <person name="Sgardioli B."/>
            <person name="Wagenaar J."/>
            <person name="Strong T."/>
        </authorList>
    </citation>
    <scope>NUCLEOTIDE SEQUENCE [LARGE SCALE GENOMIC DNA]</scope>
    <source>
        <strain evidence="6 7">DIV0869a</strain>
    </source>
</reference>
<dbReference type="SUPFAM" id="SSF46894">
    <property type="entry name" value="C-terminal effector domain of the bipartite response regulators"/>
    <property type="match status" value="1"/>
</dbReference>
<keyword evidence="1" id="KW-0805">Transcription regulation</keyword>
<evidence type="ECO:0000313" key="7">
    <source>
        <dbReference type="Proteomes" id="UP000664632"/>
    </source>
</evidence>
<sequence>MYKIGYVSLSVATDKDYMSILKDTYENVHNIEQEHVMGKIKNDLDVVIIQDDDNQYIGNVCEMIIHLKKSFSTLVWIVSEHLTKANRCVYPRLGADGIAGSECEPAELVQLISNALKRHRNMSDFSSVQSTQISKKHHLKEEANLKLVPSNFSVTIDNKEIDLTKLEYLTMEYLYQNIGRAVSYEKIYQNVWKDNVGERKYRVSNLIFHLRKKIEKDEKSPKYIKTVRSKGYMLVV</sequence>
<dbReference type="RefSeq" id="WP_207113193.1">
    <property type="nucleotide sequence ID" value="NZ_JAFLWD010000032.1"/>
</dbReference>
<dbReference type="Pfam" id="PF00486">
    <property type="entry name" value="Trans_reg_C"/>
    <property type="match status" value="1"/>
</dbReference>
<protein>
    <submittedName>
        <fullName evidence="6">Winged helix-turn-helix domain-containing protein</fullName>
    </submittedName>
</protein>
<dbReference type="InterPro" id="IPR001867">
    <property type="entry name" value="OmpR/PhoB-type_DNA-bd"/>
</dbReference>
<evidence type="ECO:0000313" key="6">
    <source>
        <dbReference type="EMBL" id="MBO0441178.1"/>
    </source>
</evidence>
<evidence type="ECO:0000256" key="4">
    <source>
        <dbReference type="PROSITE-ProRule" id="PRU01091"/>
    </source>
</evidence>
<dbReference type="SMART" id="SM00862">
    <property type="entry name" value="Trans_reg_C"/>
    <property type="match status" value="1"/>
</dbReference>
<feature type="DNA-binding region" description="OmpR/PhoB-type" evidence="4">
    <location>
        <begin position="134"/>
        <end position="236"/>
    </location>
</feature>
<evidence type="ECO:0000256" key="1">
    <source>
        <dbReference type="ARBA" id="ARBA00023015"/>
    </source>
</evidence>
<evidence type="ECO:0000259" key="5">
    <source>
        <dbReference type="PROSITE" id="PS51755"/>
    </source>
</evidence>
<dbReference type="Proteomes" id="UP000664632">
    <property type="component" value="Unassembled WGS sequence"/>
</dbReference>
<dbReference type="EMBL" id="JAFLWD010000032">
    <property type="protein sequence ID" value="MBO0441178.1"/>
    <property type="molecule type" value="Genomic_DNA"/>
</dbReference>
<dbReference type="Gene3D" id="1.10.10.10">
    <property type="entry name" value="Winged helix-like DNA-binding domain superfamily/Winged helix DNA-binding domain"/>
    <property type="match status" value="1"/>
</dbReference>
<accession>A0ABS3H0X1</accession>
<keyword evidence="3" id="KW-0804">Transcription</keyword>
<keyword evidence="7" id="KW-1185">Reference proteome</keyword>
<comment type="caution">
    <text evidence="6">The sequence shown here is derived from an EMBL/GenBank/DDBJ whole genome shotgun (WGS) entry which is preliminary data.</text>
</comment>
<gene>
    <name evidence="6" type="ORF">JZO69_12465</name>
</gene>
<evidence type="ECO:0000256" key="3">
    <source>
        <dbReference type="ARBA" id="ARBA00023163"/>
    </source>
</evidence>
<organism evidence="6 7">
    <name type="scientific">Candidatus Enterococcus ikei</name>
    <dbReference type="NCBI Taxonomy" id="2815326"/>
    <lineage>
        <taxon>Bacteria</taxon>
        <taxon>Bacillati</taxon>
        <taxon>Bacillota</taxon>
        <taxon>Bacilli</taxon>
        <taxon>Lactobacillales</taxon>
        <taxon>Enterococcaceae</taxon>
        <taxon>Enterococcus</taxon>
    </lineage>
</organism>
<proteinExistence type="predicted"/>
<feature type="domain" description="OmpR/PhoB-type" evidence="5">
    <location>
        <begin position="134"/>
        <end position="236"/>
    </location>
</feature>
<name>A0ABS3H0X1_9ENTE</name>
<dbReference type="CDD" id="cd00383">
    <property type="entry name" value="trans_reg_C"/>
    <property type="match status" value="1"/>
</dbReference>
<dbReference type="InterPro" id="IPR016032">
    <property type="entry name" value="Sig_transdc_resp-reg_C-effctor"/>
</dbReference>
<evidence type="ECO:0000256" key="2">
    <source>
        <dbReference type="ARBA" id="ARBA00023125"/>
    </source>
</evidence>
<dbReference type="InterPro" id="IPR036388">
    <property type="entry name" value="WH-like_DNA-bd_sf"/>
</dbReference>
<keyword evidence="2 4" id="KW-0238">DNA-binding</keyword>
<dbReference type="PROSITE" id="PS51755">
    <property type="entry name" value="OMPR_PHOB"/>
    <property type="match status" value="1"/>
</dbReference>